<dbReference type="GO" id="GO:0016787">
    <property type="term" value="F:hydrolase activity"/>
    <property type="evidence" value="ECO:0007669"/>
    <property type="project" value="UniProtKB-KW"/>
</dbReference>
<keyword evidence="2" id="KW-0540">Nuclease</keyword>
<evidence type="ECO:0000256" key="1">
    <source>
        <dbReference type="ARBA" id="ARBA00007359"/>
    </source>
</evidence>
<keyword evidence="3" id="KW-0378">Hydrolase</keyword>
<dbReference type="PANTHER" id="PTHR11371:SF31">
    <property type="entry name" value="EXTRACELLULAR NUCLEASE"/>
    <property type="match status" value="1"/>
</dbReference>
<feature type="domain" description="Endonuclease/exonuclease/phosphatase" evidence="4">
    <location>
        <begin position="38"/>
        <end position="237"/>
    </location>
</feature>
<dbReference type="InterPro" id="IPR036691">
    <property type="entry name" value="Endo/exonu/phosph_ase_sf"/>
</dbReference>
<dbReference type="GO" id="GO:0004536">
    <property type="term" value="F:DNA nuclease activity"/>
    <property type="evidence" value="ECO:0007669"/>
    <property type="project" value="InterPro"/>
</dbReference>
<dbReference type="SMART" id="SM00476">
    <property type="entry name" value="DNaseIc"/>
    <property type="match status" value="1"/>
</dbReference>
<comment type="caution">
    <text evidence="5">The sequence shown here is derived from an EMBL/GenBank/DDBJ whole genome shotgun (WGS) entry which is preliminary data.</text>
</comment>
<reference evidence="5 6" key="1">
    <citation type="submission" date="2020-01" db="EMBL/GenBank/DDBJ databases">
        <title>Genomes assembled from Gulf of Kutch pelagic sediment metagenomes.</title>
        <authorList>
            <person name="Chandrashekar M."/>
            <person name="Mahajan M.S."/>
            <person name="Dave K.J."/>
            <person name="Vatsa P."/>
            <person name="Nathani N.M."/>
        </authorList>
    </citation>
    <scope>NUCLEOTIDE SEQUENCE [LARGE SCALE GENOMIC DNA]</scope>
    <source>
        <strain evidence="5">KS3-K002</strain>
    </source>
</reference>
<name>A0AAE4Z8N3_9BACT</name>
<dbReference type="InterPro" id="IPR016202">
    <property type="entry name" value="DNase_I"/>
</dbReference>
<dbReference type="CDD" id="cd10283">
    <property type="entry name" value="MnuA_DNase1-like"/>
    <property type="match status" value="1"/>
</dbReference>
<gene>
    <name evidence="5" type="ORF">GWO12_12250</name>
</gene>
<evidence type="ECO:0000313" key="5">
    <source>
        <dbReference type="EMBL" id="NIR75864.1"/>
    </source>
</evidence>
<comment type="similarity">
    <text evidence="1">Belongs to the DNase I family.</text>
</comment>
<evidence type="ECO:0000259" key="4">
    <source>
        <dbReference type="Pfam" id="PF03372"/>
    </source>
</evidence>
<keyword evidence="5" id="KW-0255">Endonuclease</keyword>
<proteinExistence type="inferred from homology"/>
<accession>A0AAE4Z8N3</accession>
<evidence type="ECO:0000256" key="2">
    <source>
        <dbReference type="ARBA" id="ARBA00022722"/>
    </source>
</evidence>
<dbReference type="InterPro" id="IPR005135">
    <property type="entry name" value="Endo/exonuclease/phosphatase"/>
</dbReference>
<evidence type="ECO:0000313" key="6">
    <source>
        <dbReference type="Proteomes" id="UP000702544"/>
    </source>
</evidence>
<dbReference type="AlphaFoldDB" id="A0AAE4Z8N3"/>
<organism evidence="5 6">
    <name type="scientific">Candidatus Kutchimonas denitrificans</name>
    <dbReference type="NCBI Taxonomy" id="3056748"/>
    <lineage>
        <taxon>Bacteria</taxon>
        <taxon>Pseudomonadati</taxon>
        <taxon>Gemmatimonadota</taxon>
        <taxon>Gemmatimonadia</taxon>
        <taxon>Candidatus Palauibacterales</taxon>
        <taxon>Candidatus Palauibacteraceae</taxon>
        <taxon>Candidatus Kutchimonas</taxon>
    </lineage>
</organism>
<dbReference type="Pfam" id="PF03372">
    <property type="entry name" value="Exo_endo_phos"/>
    <property type="match status" value="1"/>
</dbReference>
<dbReference type="GO" id="GO:0006308">
    <property type="term" value="P:DNA catabolic process"/>
    <property type="evidence" value="ECO:0007669"/>
    <property type="project" value="InterPro"/>
</dbReference>
<sequence>MNYENYPPALAEEIVRLRRRIDAAGVPAKVADRNLLIASWNIRSFGPVHPSFDENPGSPKRNLRGLAHIAEIIRLFDVVAIQEVRRDLRGIRTLLDWLGPDWGLVVSDVTRGDEGNSERLSFVYDRRRVQPSGLAAELVLPPMAGGDPSRQFARTPYAVSFRAAEEEFVLVTLHVLYGDVPEDREGELRAIAEWLAEWGSDEDRYHRDLMVLGDFNIDRRGDPRFEVFTSTGLNVPAAIRDARTTIYDRAAKHYDQIGWFMGQIEIQHTGRAGTIEFGNAVFRELSLFQKSWRVSDHLPLWAEFSIDRTGEALGRTLEVDLDAPDPFADVPD</sequence>
<dbReference type="EMBL" id="JAACAK010000096">
    <property type="protein sequence ID" value="NIR75864.1"/>
    <property type="molecule type" value="Genomic_DNA"/>
</dbReference>
<dbReference type="Gene3D" id="3.60.10.10">
    <property type="entry name" value="Endonuclease/exonuclease/phosphatase"/>
    <property type="match status" value="1"/>
</dbReference>
<protein>
    <submittedName>
        <fullName evidence="5">Endonuclease/exonuclease/phosphatase family protein</fullName>
    </submittedName>
</protein>
<dbReference type="Proteomes" id="UP000702544">
    <property type="component" value="Unassembled WGS sequence"/>
</dbReference>
<evidence type="ECO:0000256" key="3">
    <source>
        <dbReference type="ARBA" id="ARBA00022801"/>
    </source>
</evidence>
<dbReference type="SUPFAM" id="SSF56219">
    <property type="entry name" value="DNase I-like"/>
    <property type="match status" value="1"/>
</dbReference>
<dbReference type="PANTHER" id="PTHR11371">
    <property type="entry name" value="DEOXYRIBONUCLEASE"/>
    <property type="match status" value="1"/>
</dbReference>
<dbReference type="GO" id="GO:0004519">
    <property type="term" value="F:endonuclease activity"/>
    <property type="evidence" value="ECO:0007669"/>
    <property type="project" value="UniProtKB-KW"/>
</dbReference>